<dbReference type="Proteomes" id="UP001153387">
    <property type="component" value="Unassembled WGS sequence"/>
</dbReference>
<keyword evidence="3" id="KW-0378">Hydrolase</keyword>
<dbReference type="Pfam" id="PF02633">
    <property type="entry name" value="Creatininase"/>
    <property type="match status" value="1"/>
</dbReference>
<dbReference type="GO" id="GO:0046872">
    <property type="term" value="F:metal ion binding"/>
    <property type="evidence" value="ECO:0007669"/>
    <property type="project" value="UniProtKB-KW"/>
</dbReference>
<keyword evidence="4" id="KW-0862">Zinc</keyword>
<protein>
    <submittedName>
        <fullName evidence="6">Creatininase family protein</fullName>
    </submittedName>
</protein>
<name>A0A9X4KD17_9BACL</name>
<dbReference type="GO" id="GO:0016811">
    <property type="term" value="F:hydrolase activity, acting on carbon-nitrogen (but not peptide) bonds, in linear amides"/>
    <property type="evidence" value="ECO:0007669"/>
    <property type="project" value="TreeGrafter"/>
</dbReference>
<evidence type="ECO:0000313" key="6">
    <source>
        <dbReference type="EMBL" id="MDG0789899.1"/>
    </source>
</evidence>
<dbReference type="Gene3D" id="3.40.50.10310">
    <property type="entry name" value="Creatininase"/>
    <property type="match status" value="1"/>
</dbReference>
<gene>
    <name evidence="6" type="ORF">OMP38_02840</name>
</gene>
<dbReference type="SUPFAM" id="SSF102215">
    <property type="entry name" value="Creatininase"/>
    <property type="match status" value="1"/>
</dbReference>
<dbReference type="EMBL" id="JAPDHZ010000002">
    <property type="protein sequence ID" value="MDG0789899.1"/>
    <property type="molecule type" value="Genomic_DNA"/>
</dbReference>
<accession>A0A9X4KD17</accession>
<reference evidence="6 7" key="1">
    <citation type="submission" date="2022-10" db="EMBL/GenBank/DDBJ databases">
        <title>Comparative genomic analysis of Cohnella hashimotonis sp. nov., isolated from the International Space Station.</title>
        <authorList>
            <person name="Simpson A."/>
            <person name="Venkateswaran K."/>
        </authorList>
    </citation>
    <scope>NUCLEOTIDE SEQUENCE [LARGE SCALE GENOMIC DNA]</scope>
    <source>
        <strain evidence="6 7">DSM 18997</strain>
    </source>
</reference>
<comment type="caution">
    <text evidence="6">The sequence shown here is derived from an EMBL/GenBank/DDBJ whole genome shotgun (WGS) entry which is preliminary data.</text>
</comment>
<evidence type="ECO:0000256" key="5">
    <source>
        <dbReference type="ARBA" id="ARBA00024029"/>
    </source>
</evidence>
<dbReference type="GO" id="GO:0009231">
    <property type="term" value="P:riboflavin biosynthetic process"/>
    <property type="evidence" value="ECO:0007669"/>
    <property type="project" value="TreeGrafter"/>
</dbReference>
<dbReference type="AlphaFoldDB" id="A0A9X4KD17"/>
<dbReference type="InterPro" id="IPR024087">
    <property type="entry name" value="Creatininase-like_sf"/>
</dbReference>
<comment type="similarity">
    <text evidence="5">Belongs to the creatininase superfamily.</text>
</comment>
<keyword evidence="7" id="KW-1185">Reference proteome</keyword>
<keyword evidence="2" id="KW-0479">Metal-binding</keyword>
<comment type="cofactor">
    <cofactor evidence="1">
        <name>Zn(2+)</name>
        <dbReference type="ChEBI" id="CHEBI:29105"/>
    </cofactor>
</comment>
<dbReference type="RefSeq" id="WP_277563786.1">
    <property type="nucleotide sequence ID" value="NZ_JAPDHZ010000002.1"/>
</dbReference>
<evidence type="ECO:0000256" key="1">
    <source>
        <dbReference type="ARBA" id="ARBA00001947"/>
    </source>
</evidence>
<evidence type="ECO:0000256" key="2">
    <source>
        <dbReference type="ARBA" id="ARBA00022723"/>
    </source>
</evidence>
<evidence type="ECO:0000313" key="7">
    <source>
        <dbReference type="Proteomes" id="UP001153387"/>
    </source>
</evidence>
<evidence type="ECO:0000256" key="3">
    <source>
        <dbReference type="ARBA" id="ARBA00022801"/>
    </source>
</evidence>
<organism evidence="6 7">
    <name type="scientific">Cohnella ginsengisoli</name>
    <dbReference type="NCBI Taxonomy" id="425004"/>
    <lineage>
        <taxon>Bacteria</taxon>
        <taxon>Bacillati</taxon>
        <taxon>Bacillota</taxon>
        <taxon>Bacilli</taxon>
        <taxon>Bacillales</taxon>
        <taxon>Paenibacillaceae</taxon>
        <taxon>Cohnella</taxon>
    </lineage>
</organism>
<proteinExistence type="inferred from homology"/>
<evidence type="ECO:0000256" key="4">
    <source>
        <dbReference type="ARBA" id="ARBA00022833"/>
    </source>
</evidence>
<dbReference type="InterPro" id="IPR003785">
    <property type="entry name" value="Creatininase/forma_Hydrolase"/>
</dbReference>
<dbReference type="PANTHER" id="PTHR35005">
    <property type="entry name" value="3-DEHYDRO-SCYLLO-INOSOSE HYDROLASE"/>
    <property type="match status" value="1"/>
</dbReference>
<dbReference type="PANTHER" id="PTHR35005:SF1">
    <property type="entry name" value="2-AMINO-5-FORMYLAMINO-6-RIBOSYLAMINOPYRIMIDIN-4(3H)-ONE 5'-MONOPHOSPHATE DEFORMYLASE"/>
    <property type="match status" value="1"/>
</dbReference>
<sequence>MLTVYHAKKDFEASDCRVAVLPVGATEQHGSHLPVGTDTIFAERYARELAAALDAYLLPAVAISSSIEHRKGKGTVYLKSDTLALMLRDIAESLRFSGFSKLIIANFHGGNWIIKPTVRNLNRELRDFQAILLYAGEVARPRYHEIFNHVQNDVHAGGDGNVAHASPSPGICRGHQARAGSIIRAPGFHGLL</sequence>